<gene>
    <name evidence="3" type="ORF">BST14_08810</name>
</gene>
<dbReference type="RefSeq" id="WP_083064126.1">
    <property type="nucleotide sequence ID" value="NZ_MVHG01000014.1"/>
</dbReference>
<feature type="domain" description="Phage capsid-like C-terminal" evidence="2">
    <location>
        <begin position="13"/>
        <end position="282"/>
    </location>
</feature>
<dbReference type="InterPro" id="IPR024455">
    <property type="entry name" value="Phage_capsid"/>
</dbReference>
<evidence type="ECO:0000256" key="1">
    <source>
        <dbReference type="ARBA" id="ARBA00004328"/>
    </source>
</evidence>
<evidence type="ECO:0000313" key="3">
    <source>
        <dbReference type="EMBL" id="ORA17363.1"/>
    </source>
</evidence>
<dbReference type="NCBIfam" id="TIGR01554">
    <property type="entry name" value="major_cap_HK97"/>
    <property type="match status" value="1"/>
</dbReference>
<dbReference type="Gene3D" id="3.30.2320.10">
    <property type="entry name" value="hypothetical protein PF0899 domain"/>
    <property type="match status" value="1"/>
</dbReference>
<protein>
    <submittedName>
        <fullName evidence="3">Capsid protein</fullName>
    </submittedName>
</protein>
<comment type="subcellular location">
    <subcellularLocation>
        <location evidence="1">Virion</location>
    </subcellularLocation>
</comment>
<dbReference type="AlphaFoldDB" id="A0A1W9ZKZ3"/>
<evidence type="ECO:0000259" key="2">
    <source>
        <dbReference type="Pfam" id="PF05065"/>
    </source>
</evidence>
<proteinExistence type="predicted"/>
<accession>A0A1W9ZKZ3</accession>
<evidence type="ECO:0000313" key="4">
    <source>
        <dbReference type="Proteomes" id="UP000192707"/>
    </source>
</evidence>
<dbReference type="InterPro" id="IPR054612">
    <property type="entry name" value="Phage_capsid-like_C"/>
</dbReference>
<comment type="caution">
    <text evidence="3">The sequence shown here is derived from an EMBL/GenBank/DDBJ whole genome shotgun (WGS) entry which is preliminary data.</text>
</comment>
<dbReference type="OrthoDB" id="9806592at2"/>
<reference evidence="3 4" key="1">
    <citation type="submission" date="2016-12" db="EMBL/GenBank/DDBJ databases">
        <title>The new phylogeny of genus Mycobacterium.</title>
        <authorList>
            <person name="Tortoli E."/>
            <person name="Trovato A."/>
            <person name="Cirillo D.M."/>
        </authorList>
    </citation>
    <scope>NUCLEOTIDE SEQUENCE [LARGE SCALE GENOMIC DNA]</scope>
    <source>
        <strain evidence="3 4">DSM 45069</strain>
    </source>
</reference>
<keyword evidence="4" id="KW-1185">Reference proteome</keyword>
<dbReference type="Pfam" id="PF05065">
    <property type="entry name" value="Phage_capsid"/>
    <property type="match status" value="1"/>
</dbReference>
<dbReference type="SUPFAM" id="SSF56563">
    <property type="entry name" value="Major capsid protein gp5"/>
    <property type="match status" value="1"/>
</dbReference>
<sequence>MSIAVPSGNASAINDALAQAVIGPLQEKSTFLSLPGIHIIDTAAPLRLPLSAATSPNAAFTAPGATIAQQTVALTEKVLLPTERVGLKSLTVVSNELVRMAQLNIESVLTQRIVEDQALVLDAALWNGAGTSDSITGVLAASGISTSSSADLLTDPDVLIDALAAMAEEFVTPSVLVMRPTTFAALRKIKVSSSDSRYVFDPSQAFVAGAQQLFNLPVVTTTAVPANAIAVLDTSFIYVGRDIDSSTVVLDQTFGDSDSIGIRSVSRYDVVVTRAAAVNLLTVDAG</sequence>
<dbReference type="Proteomes" id="UP000192707">
    <property type="component" value="Unassembled WGS sequence"/>
</dbReference>
<dbReference type="Gene3D" id="3.30.2400.10">
    <property type="entry name" value="Major capsid protein gp5"/>
    <property type="match status" value="1"/>
</dbReference>
<name>A0A1W9ZKZ3_MYCAI</name>
<organism evidence="3 4">
    <name type="scientific">Mycobacterium arosiense ATCC BAA-1401 = DSM 45069</name>
    <dbReference type="NCBI Taxonomy" id="1265311"/>
    <lineage>
        <taxon>Bacteria</taxon>
        <taxon>Bacillati</taxon>
        <taxon>Actinomycetota</taxon>
        <taxon>Actinomycetes</taxon>
        <taxon>Mycobacteriales</taxon>
        <taxon>Mycobacteriaceae</taxon>
        <taxon>Mycobacterium</taxon>
        <taxon>Mycobacterium avium complex (MAC)</taxon>
    </lineage>
</organism>
<dbReference type="EMBL" id="MVHG01000014">
    <property type="protein sequence ID" value="ORA17363.1"/>
    <property type="molecule type" value="Genomic_DNA"/>
</dbReference>